<dbReference type="Proteomes" id="UP001278050">
    <property type="component" value="Unassembled WGS sequence"/>
</dbReference>
<dbReference type="OrthoDB" id="6889611at2"/>
<evidence type="ECO:0000313" key="1">
    <source>
        <dbReference type="EMBL" id="MDX5990784.1"/>
    </source>
</evidence>
<dbReference type="RefSeq" id="WP_074678397.1">
    <property type="nucleotide sequence ID" value="NZ_CBCSET010000001.1"/>
</dbReference>
<evidence type="ECO:0008006" key="5">
    <source>
        <dbReference type="Google" id="ProtNLM"/>
    </source>
</evidence>
<reference evidence="2 3" key="1">
    <citation type="submission" date="2016-10" db="EMBL/GenBank/DDBJ databases">
        <authorList>
            <person name="de Groot N.N."/>
        </authorList>
    </citation>
    <scope>NUCLEOTIDE SEQUENCE [LARGE SCALE GENOMIC DNA]</scope>
    <source>
        <strain evidence="2 3">JCM 10630</strain>
    </source>
</reference>
<dbReference type="EMBL" id="JAWXXP010000001">
    <property type="protein sequence ID" value="MDX5990784.1"/>
    <property type="molecule type" value="Genomic_DNA"/>
</dbReference>
<accession>A0A1G7ECG3</accession>
<name>A0A1G7ECG3_9GAMM</name>
<evidence type="ECO:0000313" key="4">
    <source>
        <dbReference type="Proteomes" id="UP001278050"/>
    </source>
</evidence>
<sequence length="105" mass="12253">MKHDLENIRTALANYEVDMTPRPDGSIVLTVAHAERRLVRVLDESCCPQEFIRLIHFDMALDENAESINEAVKHCNATQLPTYSREPLFRTRTSRLWAMRKLEKK</sequence>
<keyword evidence="4" id="KW-1185">Reference proteome</keyword>
<dbReference type="EMBL" id="FNAE01000003">
    <property type="protein sequence ID" value="SDE61341.1"/>
    <property type="molecule type" value="Genomic_DNA"/>
</dbReference>
<organism evidence="2 3">
    <name type="scientific">Ectopseudomonas alcaliphila</name>
    <dbReference type="NCBI Taxonomy" id="101564"/>
    <lineage>
        <taxon>Bacteria</taxon>
        <taxon>Pseudomonadati</taxon>
        <taxon>Pseudomonadota</taxon>
        <taxon>Gammaproteobacteria</taxon>
        <taxon>Pseudomonadales</taxon>
        <taxon>Pseudomonadaceae</taxon>
        <taxon>Ectopseudomonas</taxon>
    </lineage>
</organism>
<dbReference type="Proteomes" id="UP000182413">
    <property type="component" value="Unassembled WGS sequence"/>
</dbReference>
<proteinExistence type="predicted"/>
<protein>
    <recommendedName>
        <fullName evidence="5">DUF3509 domain-containing protein</fullName>
    </recommendedName>
</protein>
<evidence type="ECO:0000313" key="3">
    <source>
        <dbReference type="Proteomes" id="UP000182413"/>
    </source>
</evidence>
<gene>
    <name evidence="2" type="ORF">SAMN05216575_103279</name>
    <name evidence="1" type="ORF">SIM71_01790</name>
</gene>
<dbReference type="AlphaFoldDB" id="A0A1G7ECG3"/>
<evidence type="ECO:0000313" key="2">
    <source>
        <dbReference type="EMBL" id="SDE61341.1"/>
    </source>
</evidence>
<reference evidence="1 4" key="2">
    <citation type="submission" date="2023-11" db="EMBL/GenBank/DDBJ databases">
        <title>MicrobeMod: A computational toolkit for identifying prokaryotic methylation and restriction-modification with nanopore sequencing.</title>
        <authorList>
            <person name="Crits-Christoph A."/>
            <person name="Kang S.C."/>
            <person name="Lee H."/>
            <person name="Ostrov N."/>
        </authorList>
    </citation>
    <scope>NUCLEOTIDE SEQUENCE [LARGE SCALE GENOMIC DNA]</scope>
    <source>
        <strain evidence="1 4">ATCC BAA-571</strain>
    </source>
</reference>